<dbReference type="InParanoid" id="I4Y9M9"/>
<dbReference type="eggNOG" id="KOG2661">
    <property type="taxonomic scope" value="Eukaryota"/>
</dbReference>
<dbReference type="GO" id="GO:0034982">
    <property type="term" value="P:mitochondrial protein processing"/>
    <property type="evidence" value="ECO:0007669"/>
    <property type="project" value="TreeGrafter"/>
</dbReference>
<dbReference type="Pfam" id="PF00085">
    <property type="entry name" value="Thioredoxin"/>
    <property type="match status" value="1"/>
</dbReference>
<name>I4Y9M9_WALMC</name>
<keyword evidence="3 6" id="KW-0378">Hydrolase</keyword>
<evidence type="ECO:0000256" key="4">
    <source>
        <dbReference type="ARBA" id="ARBA00022833"/>
    </source>
</evidence>
<evidence type="ECO:0000256" key="6">
    <source>
        <dbReference type="RuleBase" id="RU003983"/>
    </source>
</evidence>
<dbReference type="GO" id="GO:0006515">
    <property type="term" value="P:protein quality control for misfolded or incompletely synthesized proteins"/>
    <property type="evidence" value="ECO:0007669"/>
    <property type="project" value="TreeGrafter"/>
</dbReference>
<dbReference type="Proteomes" id="UP000005242">
    <property type="component" value="Unassembled WGS sequence"/>
</dbReference>
<dbReference type="CDD" id="cd02947">
    <property type="entry name" value="TRX_family"/>
    <property type="match status" value="1"/>
</dbReference>
<dbReference type="OrthoDB" id="7464992at2759"/>
<dbReference type="HOGENOM" id="CLU_036521_1_0_1"/>
<dbReference type="RefSeq" id="XP_006959205.1">
    <property type="nucleotide sequence ID" value="XM_006959143.1"/>
</dbReference>
<dbReference type="EMBL" id="JH668237">
    <property type="protein sequence ID" value="EIM20671.1"/>
    <property type="molecule type" value="Genomic_DNA"/>
</dbReference>
<dbReference type="InterPro" id="IPR036249">
    <property type="entry name" value="Thioredoxin-like_sf"/>
</dbReference>
<organism evidence="9 10">
    <name type="scientific">Wallemia mellicola (strain ATCC MYA-4683 / CBS 633.66)</name>
    <name type="common">Wallemia sebi (CBS 633.66)</name>
    <dbReference type="NCBI Taxonomy" id="671144"/>
    <lineage>
        <taxon>Eukaryota</taxon>
        <taxon>Fungi</taxon>
        <taxon>Dikarya</taxon>
        <taxon>Basidiomycota</taxon>
        <taxon>Wallemiomycotina</taxon>
        <taxon>Wallemiomycetes</taxon>
        <taxon>Wallemiales</taxon>
        <taxon>Wallemiaceae</taxon>
        <taxon>Wallemia</taxon>
    </lineage>
</organism>
<dbReference type="AlphaFoldDB" id="I4Y9M9"/>
<keyword evidence="1 6" id="KW-0645">Protease</keyword>
<dbReference type="PANTHER" id="PTHR22726:SF18">
    <property type="entry name" value="PEPTIDASE M48 DOMAIN-CONTAINING PROTEIN"/>
    <property type="match status" value="1"/>
</dbReference>
<feature type="domain" description="Thioredoxin" evidence="7">
    <location>
        <begin position="14"/>
        <end position="52"/>
    </location>
</feature>
<evidence type="ECO:0000313" key="10">
    <source>
        <dbReference type="Proteomes" id="UP000005242"/>
    </source>
</evidence>
<dbReference type="GO" id="GO:0046872">
    <property type="term" value="F:metal ion binding"/>
    <property type="evidence" value="ECO:0007669"/>
    <property type="project" value="UniProtKB-KW"/>
</dbReference>
<sequence length="428" mass="48260">MSVKATTAKLISSKLIDVDENVELAREYSITSMPTVIAFKSGKPVSKFVGASIHQYTQIRRSNVLACKEGLLFAARASLLAAPFIWHFKLHLKYRKATGWFIKTPIMLACLTIAFGLDQCPDTGRWRLLWMTDHEEHEWSNKRLKSLLDEPDIVILDHKDERTKLILTITRRLINSLPHTNRRSILPTWPDPITHGISSLVDRRELKRPSTCTSNVTLANFPEGLTVIHPSLKSAWNIYVIDGPQINAYAMPSKELVVYSGLIDLLDGKPEYLATVLAHEIAHVTQRHAVENLGLKNVATVVADFVRGAIISATIPFPILTSSLTLTINWINDPLSESAFSRKLELEADAVGLKIMAKAGYDPSYALHLWAMMSTFDKDNEDQKTLFEQLFPFLNTHPPSQMRLKNIREHMGEAISIYNNTLDDKIIK</sequence>
<dbReference type="STRING" id="671144.I4Y9M9"/>
<dbReference type="InterPro" id="IPR013766">
    <property type="entry name" value="Thioredoxin_domain"/>
</dbReference>
<evidence type="ECO:0008006" key="11">
    <source>
        <dbReference type="Google" id="ProtNLM"/>
    </source>
</evidence>
<dbReference type="GO" id="GO:0004222">
    <property type="term" value="F:metalloendopeptidase activity"/>
    <property type="evidence" value="ECO:0007669"/>
    <property type="project" value="InterPro"/>
</dbReference>
<evidence type="ECO:0000256" key="2">
    <source>
        <dbReference type="ARBA" id="ARBA00022723"/>
    </source>
</evidence>
<dbReference type="SUPFAM" id="SSF52833">
    <property type="entry name" value="Thioredoxin-like"/>
    <property type="match status" value="1"/>
</dbReference>
<dbReference type="GeneID" id="18475606"/>
<keyword evidence="2" id="KW-0479">Metal-binding</keyword>
<dbReference type="OMA" id="PHTFRRD"/>
<proteinExistence type="inferred from homology"/>
<dbReference type="InterPro" id="IPR001915">
    <property type="entry name" value="Peptidase_M48"/>
</dbReference>
<evidence type="ECO:0000313" key="9">
    <source>
        <dbReference type="EMBL" id="EIM20671.1"/>
    </source>
</evidence>
<comment type="similarity">
    <text evidence="6">Belongs to the peptidase M48 family.</text>
</comment>
<keyword evidence="10" id="KW-1185">Reference proteome</keyword>
<dbReference type="Gene3D" id="3.40.30.10">
    <property type="entry name" value="Glutaredoxin"/>
    <property type="match status" value="1"/>
</dbReference>
<dbReference type="CDD" id="cd07331">
    <property type="entry name" value="M48C_Oma1_like"/>
    <property type="match status" value="1"/>
</dbReference>
<evidence type="ECO:0000259" key="8">
    <source>
        <dbReference type="Pfam" id="PF01435"/>
    </source>
</evidence>
<evidence type="ECO:0000256" key="1">
    <source>
        <dbReference type="ARBA" id="ARBA00022670"/>
    </source>
</evidence>
<dbReference type="PANTHER" id="PTHR22726">
    <property type="entry name" value="METALLOENDOPEPTIDASE OMA1"/>
    <property type="match status" value="1"/>
</dbReference>
<dbReference type="Pfam" id="PF01435">
    <property type="entry name" value="Peptidase_M48"/>
    <property type="match status" value="1"/>
</dbReference>
<dbReference type="InterPro" id="IPR051156">
    <property type="entry name" value="Mito/Outer_Membr_Metalloprot"/>
</dbReference>
<evidence type="ECO:0000256" key="3">
    <source>
        <dbReference type="ARBA" id="ARBA00022801"/>
    </source>
</evidence>
<dbReference type="KEGG" id="wse:WALSEDRAFT_69598"/>
<gene>
    <name evidence="9" type="ORF">WALSEDRAFT_69598</name>
</gene>
<dbReference type="GO" id="GO:0005743">
    <property type="term" value="C:mitochondrial inner membrane"/>
    <property type="evidence" value="ECO:0007669"/>
    <property type="project" value="TreeGrafter"/>
</dbReference>
<accession>I4Y9M9</accession>
<comment type="cofactor">
    <cofactor evidence="6">
        <name>Zn(2+)</name>
        <dbReference type="ChEBI" id="CHEBI:29105"/>
    </cofactor>
    <text evidence="6">Binds 1 zinc ion per subunit.</text>
</comment>
<evidence type="ECO:0000256" key="5">
    <source>
        <dbReference type="ARBA" id="ARBA00023049"/>
    </source>
</evidence>
<reference evidence="9 10" key="1">
    <citation type="journal article" date="2012" name="Fungal Genet. Biol.">
        <title>The genome of the xerotolerant mold Wallemia sebi reveals adaptations to osmotic stress and suggests cryptic sexual reproduction.</title>
        <authorList>
            <person name="Padamsee M."/>
            <person name="Kumar T.K.A."/>
            <person name="Riley R."/>
            <person name="Binder M."/>
            <person name="Boyd A."/>
            <person name="Calvo A.M."/>
            <person name="Furukawa K."/>
            <person name="Hesse C."/>
            <person name="Hohmann S."/>
            <person name="James T.Y."/>
            <person name="LaButti K."/>
            <person name="Lapidus A."/>
            <person name="Lindquist E."/>
            <person name="Lucas S."/>
            <person name="Miller K."/>
            <person name="Shantappa S."/>
            <person name="Grigoriev I.V."/>
            <person name="Hibbett D.S."/>
            <person name="McLaughlin D.J."/>
            <person name="Spatafora J.W."/>
            <person name="Aime M.C."/>
        </authorList>
    </citation>
    <scope>NUCLEOTIDE SEQUENCE [LARGE SCALE GENOMIC DNA]</scope>
    <source>
        <strain evidence="10">ATCC MYA-4683 / CBS 633.66</strain>
    </source>
</reference>
<protein>
    <recommendedName>
        <fullName evidence="11">Peptidase M48 domain-containing protein</fullName>
    </recommendedName>
</protein>
<feature type="domain" description="Peptidase M48" evidence="8">
    <location>
        <begin position="233"/>
        <end position="409"/>
    </location>
</feature>
<evidence type="ECO:0000259" key="7">
    <source>
        <dbReference type="Pfam" id="PF00085"/>
    </source>
</evidence>
<keyword evidence="4 6" id="KW-0862">Zinc</keyword>
<dbReference type="Gene3D" id="3.30.2010.10">
    <property type="entry name" value="Metalloproteases ('zincins'), catalytic domain"/>
    <property type="match status" value="1"/>
</dbReference>
<keyword evidence="5 6" id="KW-0482">Metalloprotease</keyword>